<dbReference type="EMBL" id="CP136896">
    <property type="protein sequence ID" value="WOL13358.1"/>
    <property type="molecule type" value="Genomic_DNA"/>
</dbReference>
<protein>
    <recommendedName>
        <fullName evidence="1">Reverse transcriptase zinc-binding domain-containing protein</fullName>
    </recommendedName>
</protein>
<keyword evidence="3" id="KW-1185">Reference proteome</keyword>
<sequence length="144" mass="17109">MGLIKNLFGHLQMENICQLYILKQWEEDKWIWSLNAKGKLNCKIAYNYLKGIQIEEKGPDLNWNSLWGLNVLPRIKIFAWELLWGRLPTSSYVSKFSKINPSSCYLCKKEEDNLSHIFFKCPFSGAFWDKAELLLNYKFTYRDK</sequence>
<dbReference type="AlphaFoldDB" id="A0AAQ3KUJ9"/>
<reference evidence="2 3" key="1">
    <citation type="submission" date="2023-10" db="EMBL/GenBank/DDBJ databases">
        <title>Chromosome-scale genome assembly provides insights into flower coloration mechanisms of Canna indica.</title>
        <authorList>
            <person name="Li C."/>
        </authorList>
    </citation>
    <scope>NUCLEOTIDE SEQUENCE [LARGE SCALE GENOMIC DNA]</scope>
    <source>
        <tissue evidence="2">Flower</tissue>
    </source>
</reference>
<name>A0AAQ3KUJ9_9LILI</name>
<evidence type="ECO:0000313" key="2">
    <source>
        <dbReference type="EMBL" id="WOL13358.1"/>
    </source>
</evidence>
<proteinExistence type="predicted"/>
<feature type="domain" description="Reverse transcriptase zinc-binding" evidence="1">
    <location>
        <begin position="42"/>
        <end position="128"/>
    </location>
</feature>
<evidence type="ECO:0000313" key="3">
    <source>
        <dbReference type="Proteomes" id="UP001327560"/>
    </source>
</evidence>
<gene>
    <name evidence="2" type="ORF">Cni_G22128</name>
</gene>
<dbReference type="Proteomes" id="UP001327560">
    <property type="component" value="Chromosome 7"/>
</dbReference>
<organism evidence="2 3">
    <name type="scientific">Canna indica</name>
    <name type="common">Indian-shot</name>
    <dbReference type="NCBI Taxonomy" id="4628"/>
    <lineage>
        <taxon>Eukaryota</taxon>
        <taxon>Viridiplantae</taxon>
        <taxon>Streptophyta</taxon>
        <taxon>Embryophyta</taxon>
        <taxon>Tracheophyta</taxon>
        <taxon>Spermatophyta</taxon>
        <taxon>Magnoliopsida</taxon>
        <taxon>Liliopsida</taxon>
        <taxon>Zingiberales</taxon>
        <taxon>Cannaceae</taxon>
        <taxon>Canna</taxon>
    </lineage>
</organism>
<evidence type="ECO:0000259" key="1">
    <source>
        <dbReference type="Pfam" id="PF13966"/>
    </source>
</evidence>
<dbReference type="Pfam" id="PF13966">
    <property type="entry name" value="zf-RVT"/>
    <property type="match status" value="1"/>
</dbReference>
<accession>A0AAQ3KUJ9</accession>
<dbReference type="InterPro" id="IPR026960">
    <property type="entry name" value="RVT-Znf"/>
</dbReference>